<evidence type="ECO:0000313" key="1">
    <source>
        <dbReference type="EMBL" id="KAF2299957.1"/>
    </source>
</evidence>
<gene>
    <name evidence="1" type="ORF">GH714_006412</name>
</gene>
<comment type="caution">
    <text evidence="1">The sequence shown here is derived from an EMBL/GenBank/DDBJ whole genome shotgun (WGS) entry which is preliminary data.</text>
</comment>
<dbReference type="Proteomes" id="UP000467840">
    <property type="component" value="Chromosome 4"/>
</dbReference>
<sequence>MVALYNDDRFTEVDELYKGKRECMKQKLCFRGCLTALGWCGSDATVYTTMIIGYFSKAIPISITEQPIMCYFQEDVVAEKSISSPKQCRIMTFEGFGPDDGWALTIEEVEKSAFEVAVAGYP</sequence>
<reference evidence="1 2" key="1">
    <citation type="journal article" date="2020" name="Mol. Plant">
        <title>The Chromosome-Based Rubber Tree Genome Provides New Insights into Spurge Genome Evolution and Rubber Biosynthesis.</title>
        <authorList>
            <person name="Liu J."/>
            <person name="Shi C."/>
            <person name="Shi C.C."/>
            <person name="Li W."/>
            <person name="Zhang Q.J."/>
            <person name="Zhang Y."/>
            <person name="Li K."/>
            <person name="Lu H.F."/>
            <person name="Shi C."/>
            <person name="Zhu S.T."/>
            <person name="Xiao Z.Y."/>
            <person name="Nan H."/>
            <person name="Yue Y."/>
            <person name="Zhu X.G."/>
            <person name="Wu Y."/>
            <person name="Hong X.N."/>
            <person name="Fan G.Y."/>
            <person name="Tong Y."/>
            <person name="Zhang D."/>
            <person name="Mao C.L."/>
            <person name="Liu Y.L."/>
            <person name="Hao S.J."/>
            <person name="Liu W.Q."/>
            <person name="Lv M.Q."/>
            <person name="Zhang H.B."/>
            <person name="Liu Y."/>
            <person name="Hu-Tang G.R."/>
            <person name="Wang J.P."/>
            <person name="Wang J.H."/>
            <person name="Sun Y.H."/>
            <person name="Ni S.B."/>
            <person name="Chen W.B."/>
            <person name="Zhang X.C."/>
            <person name="Jiao Y.N."/>
            <person name="Eichler E.E."/>
            <person name="Li G.H."/>
            <person name="Liu X."/>
            <person name="Gao L.Z."/>
        </authorList>
    </citation>
    <scope>NUCLEOTIDE SEQUENCE [LARGE SCALE GENOMIC DNA]</scope>
    <source>
        <strain evidence="2">cv. GT1</strain>
        <tissue evidence="1">Leaf</tissue>
    </source>
</reference>
<evidence type="ECO:0000313" key="2">
    <source>
        <dbReference type="Proteomes" id="UP000467840"/>
    </source>
</evidence>
<dbReference type="AlphaFoldDB" id="A0A6A6LHF3"/>
<proteinExistence type="predicted"/>
<protein>
    <submittedName>
        <fullName evidence="1">Uncharacterized protein</fullName>
    </submittedName>
</protein>
<organism evidence="1 2">
    <name type="scientific">Hevea brasiliensis</name>
    <name type="common">Para rubber tree</name>
    <name type="synonym">Siphonia brasiliensis</name>
    <dbReference type="NCBI Taxonomy" id="3981"/>
    <lineage>
        <taxon>Eukaryota</taxon>
        <taxon>Viridiplantae</taxon>
        <taxon>Streptophyta</taxon>
        <taxon>Embryophyta</taxon>
        <taxon>Tracheophyta</taxon>
        <taxon>Spermatophyta</taxon>
        <taxon>Magnoliopsida</taxon>
        <taxon>eudicotyledons</taxon>
        <taxon>Gunneridae</taxon>
        <taxon>Pentapetalae</taxon>
        <taxon>rosids</taxon>
        <taxon>fabids</taxon>
        <taxon>Malpighiales</taxon>
        <taxon>Euphorbiaceae</taxon>
        <taxon>Crotonoideae</taxon>
        <taxon>Micrandreae</taxon>
        <taxon>Hevea</taxon>
    </lineage>
</organism>
<dbReference type="EMBL" id="JAAGAX010000010">
    <property type="protein sequence ID" value="KAF2299957.1"/>
    <property type="molecule type" value="Genomic_DNA"/>
</dbReference>
<accession>A0A6A6LHF3</accession>
<name>A0A6A6LHF3_HEVBR</name>
<keyword evidence="2" id="KW-1185">Reference proteome</keyword>